<evidence type="ECO:0000313" key="1">
    <source>
        <dbReference type="EMBL" id="CAG7611691.1"/>
    </source>
</evidence>
<dbReference type="Proteomes" id="UP000693672">
    <property type="component" value="Unassembled WGS sequence"/>
</dbReference>
<evidence type="ECO:0000313" key="2">
    <source>
        <dbReference type="Proteomes" id="UP000693672"/>
    </source>
</evidence>
<sequence length="173" mass="19644">MNWLSRILVLTTISIGVMAGLSYLSELDKSTSVFRTVSAQPVSEKNIVDVVSKMQLHLRIRRVEISHSIVSIDLLAVKSTESSDMLKDIYEIPRHLFGSSTNIHQVFIRVLDASADGNGSPQLLVASDARREKWLPGDLRFGHQSMEELAQYLDSHYRMTYTAKWHDRVKEKS</sequence>
<organism evidence="1 2">
    <name type="scientific">Paenibacillus solanacearum</name>
    <dbReference type="NCBI Taxonomy" id="2048548"/>
    <lineage>
        <taxon>Bacteria</taxon>
        <taxon>Bacillati</taxon>
        <taxon>Bacillota</taxon>
        <taxon>Bacilli</taxon>
        <taxon>Bacillales</taxon>
        <taxon>Paenibacillaceae</taxon>
        <taxon>Paenibacillus</taxon>
    </lineage>
</organism>
<dbReference type="EMBL" id="CAJVAS010000004">
    <property type="protein sequence ID" value="CAG7611691.1"/>
    <property type="molecule type" value="Genomic_DNA"/>
</dbReference>
<gene>
    <name evidence="1" type="ORF">PAESOLCIP111_01416</name>
</gene>
<reference evidence="1" key="1">
    <citation type="submission" date="2021-06" db="EMBL/GenBank/DDBJ databases">
        <authorList>
            <person name="Criscuolo A."/>
        </authorList>
    </citation>
    <scope>NUCLEOTIDE SEQUENCE</scope>
    <source>
        <strain evidence="1">CIP111600</strain>
    </source>
</reference>
<accession>A0A916K0H6</accession>
<protein>
    <submittedName>
        <fullName evidence="1">Uncharacterized protein</fullName>
    </submittedName>
</protein>
<dbReference type="RefSeq" id="WP_218091220.1">
    <property type="nucleotide sequence ID" value="NZ_CAJVAS010000004.1"/>
</dbReference>
<keyword evidence="2" id="KW-1185">Reference proteome</keyword>
<dbReference type="AlphaFoldDB" id="A0A916K0H6"/>
<comment type="caution">
    <text evidence="1">The sequence shown here is derived from an EMBL/GenBank/DDBJ whole genome shotgun (WGS) entry which is preliminary data.</text>
</comment>
<name>A0A916K0H6_9BACL</name>
<proteinExistence type="predicted"/>